<feature type="transmembrane region" description="Helical" evidence="1">
    <location>
        <begin position="6"/>
        <end position="28"/>
    </location>
</feature>
<dbReference type="Proteomes" id="UP001054945">
    <property type="component" value="Unassembled WGS sequence"/>
</dbReference>
<proteinExistence type="predicted"/>
<keyword evidence="1" id="KW-0812">Transmembrane</keyword>
<dbReference type="EMBL" id="BPLR01005125">
    <property type="protein sequence ID" value="GIX99993.1"/>
    <property type="molecule type" value="Genomic_DNA"/>
</dbReference>
<evidence type="ECO:0000313" key="2">
    <source>
        <dbReference type="EMBL" id="GIX99993.1"/>
    </source>
</evidence>
<keyword evidence="1" id="KW-0472">Membrane</keyword>
<gene>
    <name evidence="2" type="ORF">CEXT_672501</name>
</gene>
<evidence type="ECO:0000313" key="3">
    <source>
        <dbReference type="Proteomes" id="UP001054945"/>
    </source>
</evidence>
<keyword evidence="3" id="KW-1185">Reference proteome</keyword>
<dbReference type="AlphaFoldDB" id="A0AAV4PUY7"/>
<evidence type="ECO:0000256" key="1">
    <source>
        <dbReference type="SAM" id="Phobius"/>
    </source>
</evidence>
<comment type="caution">
    <text evidence="2">The sequence shown here is derived from an EMBL/GenBank/DDBJ whole genome shotgun (WGS) entry which is preliminary data.</text>
</comment>
<keyword evidence="1" id="KW-1133">Transmembrane helix</keyword>
<reference evidence="2 3" key="1">
    <citation type="submission" date="2021-06" db="EMBL/GenBank/DDBJ databases">
        <title>Caerostris extrusa draft genome.</title>
        <authorList>
            <person name="Kono N."/>
            <person name="Arakawa K."/>
        </authorList>
    </citation>
    <scope>NUCLEOTIDE SEQUENCE [LARGE SCALE GENOMIC DNA]</scope>
</reference>
<protein>
    <submittedName>
        <fullName evidence="2">Uncharacterized protein</fullName>
    </submittedName>
</protein>
<accession>A0AAV4PUY7</accession>
<sequence>MYEHIFIQWLQIFLSGCGGLYHVFHLLLYEESGNEVKKEMCENYFQKVIEGWKRWQRGMVKEFYLRSVKIWDRPPCKASFLTGVNSKDIGLHSENQYGIT</sequence>
<name>A0AAV4PUY7_CAEEX</name>
<organism evidence="2 3">
    <name type="scientific">Caerostris extrusa</name>
    <name type="common">Bark spider</name>
    <name type="synonym">Caerostris bankana</name>
    <dbReference type="NCBI Taxonomy" id="172846"/>
    <lineage>
        <taxon>Eukaryota</taxon>
        <taxon>Metazoa</taxon>
        <taxon>Ecdysozoa</taxon>
        <taxon>Arthropoda</taxon>
        <taxon>Chelicerata</taxon>
        <taxon>Arachnida</taxon>
        <taxon>Araneae</taxon>
        <taxon>Araneomorphae</taxon>
        <taxon>Entelegynae</taxon>
        <taxon>Araneoidea</taxon>
        <taxon>Araneidae</taxon>
        <taxon>Caerostris</taxon>
    </lineage>
</organism>